<evidence type="ECO:0000256" key="3">
    <source>
        <dbReference type="ARBA" id="ARBA00022679"/>
    </source>
</evidence>
<dbReference type="InterPro" id="IPR015422">
    <property type="entry name" value="PyrdxlP-dep_Trfase_small"/>
</dbReference>
<feature type="binding site" evidence="5">
    <location>
        <begin position="124"/>
        <end position="125"/>
    </location>
    <ligand>
        <name>pyridoxal 5'-phosphate</name>
        <dbReference type="ChEBI" id="CHEBI:597326"/>
    </ligand>
</feature>
<feature type="binding site" evidence="5">
    <location>
        <position position="294"/>
    </location>
    <ligand>
        <name>pyridoxal 5'-phosphate</name>
        <dbReference type="ChEBI" id="CHEBI:597326"/>
    </ligand>
</feature>
<comment type="similarity">
    <text evidence="5">Belongs to the class-III pyridoxal-phosphate-dependent aminotransferase family. ArgD subfamily.</text>
</comment>
<dbReference type="Gene3D" id="3.40.640.10">
    <property type="entry name" value="Type I PLP-dependent aspartate aminotransferase-like (Major domain)"/>
    <property type="match status" value="1"/>
</dbReference>
<dbReference type="RefSeq" id="WP_313496043.1">
    <property type="nucleotide sequence ID" value="NZ_CP134879.1"/>
</dbReference>
<protein>
    <recommendedName>
        <fullName evidence="5">Acetylornithine aminotransferase</fullName>
        <shortName evidence="5">ACOAT</shortName>
        <ecNumber evidence="5">2.6.1.11</ecNumber>
    </recommendedName>
</protein>
<feature type="binding site" evidence="5">
    <location>
        <position position="293"/>
    </location>
    <ligand>
        <name>N(2)-acetyl-L-ornithine</name>
        <dbReference type="ChEBI" id="CHEBI:57805"/>
    </ligand>
</feature>
<dbReference type="PIRSF" id="PIRSF000521">
    <property type="entry name" value="Transaminase_4ab_Lys_Orn"/>
    <property type="match status" value="1"/>
</dbReference>
<dbReference type="FunFam" id="3.40.640.10:FF:000004">
    <property type="entry name" value="Acetylornithine aminotransferase"/>
    <property type="match status" value="1"/>
</dbReference>
<proteinExistence type="inferred from homology"/>
<dbReference type="Gene3D" id="3.90.1150.10">
    <property type="entry name" value="Aspartate Aminotransferase, domain 1"/>
    <property type="match status" value="1"/>
</dbReference>
<dbReference type="NCBIfam" id="NF002874">
    <property type="entry name" value="PRK03244.1"/>
    <property type="match status" value="1"/>
</dbReference>
<dbReference type="InterPro" id="IPR050103">
    <property type="entry name" value="Class-III_PLP-dep_AT"/>
</dbReference>
<dbReference type="GO" id="GO:0003992">
    <property type="term" value="F:N2-acetyl-L-ornithine:2-oxoglutarate 5-aminotransferase activity"/>
    <property type="evidence" value="ECO:0007669"/>
    <property type="project" value="UniProtKB-UniRule"/>
</dbReference>
<organism evidence="6 7">
    <name type="scientific">Demequina capsici</name>
    <dbReference type="NCBI Taxonomy" id="3075620"/>
    <lineage>
        <taxon>Bacteria</taxon>
        <taxon>Bacillati</taxon>
        <taxon>Actinomycetota</taxon>
        <taxon>Actinomycetes</taxon>
        <taxon>Micrococcales</taxon>
        <taxon>Demequinaceae</taxon>
        <taxon>Demequina</taxon>
    </lineage>
</organism>
<dbReference type="InterPro" id="IPR005814">
    <property type="entry name" value="Aminotrans_3"/>
</dbReference>
<gene>
    <name evidence="5" type="primary">argD</name>
    <name evidence="6" type="ORF">RN606_07775</name>
</gene>
<dbReference type="Pfam" id="PF00202">
    <property type="entry name" value="Aminotran_3"/>
    <property type="match status" value="1"/>
</dbReference>
<dbReference type="InterPro" id="IPR015424">
    <property type="entry name" value="PyrdxlP-dep_Trfase"/>
</dbReference>
<keyword evidence="4 5" id="KW-0663">Pyridoxal phosphate</keyword>
<dbReference type="PROSITE" id="PS00600">
    <property type="entry name" value="AA_TRANSFER_CLASS_3"/>
    <property type="match status" value="1"/>
</dbReference>
<dbReference type="EC" id="2.6.1.11" evidence="5"/>
<keyword evidence="2 5" id="KW-0028">Amino-acid biosynthesis</keyword>
<dbReference type="PANTHER" id="PTHR11986:SF79">
    <property type="entry name" value="ACETYLORNITHINE AMINOTRANSFERASE, MITOCHONDRIAL"/>
    <property type="match status" value="1"/>
</dbReference>
<dbReference type="GO" id="GO:0030170">
    <property type="term" value="F:pyridoxal phosphate binding"/>
    <property type="evidence" value="ECO:0007669"/>
    <property type="project" value="InterPro"/>
</dbReference>
<dbReference type="SUPFAM" id="SSF53383">
    <property type="entry name" value="PLP-dependent transferases"/>
    <property type="match status" value="1"/>
</dbReference>
<keyword evidence="3 5" id="KW-0808">Transferase</keyword>
<keyword evidence="7" id="KW-1185">Reference proteome</keyword>
<dbReference type="InterPro" id="IPR004636">
    <property type="entry name" value="AcOrn/SuccOrn_fam"/>
</dbReference>
<accession>A0AA96J6C5</accession>
<name>A0AA96J6C5_9MICO</name>
<evidence type="ECO:0000313" key="7">
    <source>
        <dbReference type="Proteomes" id="UP001304125"/>
    </source>
</evidence>
<evidence type="ECO:0000256" key="4">
    <source>
        <dbReference type="ARBA" id="ARBA00022898"/>
    </source>
</evidence>
<dbReference type="GO" id="GO:0006526">
    <property type="term" value="P:L-arginine biosynthetic process"/>
    <property type="evidence" value="ECO:0007669"/>
    <property type="project" value="UniProtKB-UniRule"/>
</dbReference>
<dbReference type="GO" id="GO:0042802">
    <property type="term" value="F:identical protein binding"/>
    <property type="evidence" value="ECO:0007669"/>
    <property type="project" value="TreeGrafter"/>
</dbReference>
<dbReference type="InterPro" id="IPR049704">
    <property type="entry name" value="Aminotrans_3_PPA_site"/>
</dbReference>
<dbReference type="HAMAP" id="MF_01107">
    <property type="entry name" value="ArgD_aminotrans_3"/>
    <property type="match status" value="1"/>
</dbReference>
<dbReference type="PANTHER" id="PTHR11986">
    <property type="entry name" value="AMINOTRANSFERASE CLASS III"/>
    <property type="match status" value="1"/>
</dbReference>
<evidence type="ECO:0000256" key="2">
    <source>
        <dbReference type="ARBA" id="ARBA00022605"/>
    </source>
</evidence>
<dbReference type="GO" id="GO:0005737">
    <property type="term" value="C:cytoplasm"/>
    <property type="evidence" value="ECO:0007669"/>
    <property type="project" value="UniProtKB-SubCell"/>
</dbReference>
<reference evidence="6 7" key="1">
    <citation type="submission" date="2023-09" db="EMBL/GenBank/DDBJ databases">
        <title>Demequina sp. a novel bacteria isolated from Capsicum annuum.</title>
        <authorList>
            <person name="Humaira Z."/>
            <person name="Lee J."/>
            <person name="Cho D."/>
        </authorList>
    </citation>
    <scope>NUCLEOTIDE SEQUENCE [LARGE SCALE GENOMIC DNA]</scope>
    <source>
        <strain evidence="6 7">OYTSA14</strain>
    </source>
</reference>
<comment type="subcellular location">
    <subcellularLocation>
        <location evidence="5">Cytoplasm</location>
    </subcellularLocation>
</comment>
<feature type="modified residue" description="N6-(pyridoxal phosphate)lysine" evidence="5">
    <location>
        <position position="264"/>
    </location>
</feature>
<dbReference type="CDD" id="cd00610">
    <property type="entry name" value="OAT_like"/>
    <property type="match status" value="1"/>
</dbReference>
<comment type="catalytic activity">
    <reaction evidence="5">
        <text>N(2)-acetyl-L-ornithine + 2-oxoglutarate = N-acetyl-L-glutamate 5-semialdehyde + L-glutamate</text>
        <dbReference type="Rhea" id="RHEA:18049"/>
        <dbReference type="ChEBI" id="CHEBI:16810"/>
        <dbReference type="ChEBI" id="CHEBI:29123"/>
        <dbReference type="ChEBI" id="CHEBI:29985"/>
        <dbReference type="ChEBI" id="CHEBI:57805"/>
        <dbReference type="EC" id="2.6.1.11"/>
    </reaction>
</comment>
<evidence type="ECO:0000313" key="6">
    <source>
        <dbReference type="EMBL" id="WNM23265.1"/>
    </source>
</evidence>
<feature type="binding site" evidence="5">
    <location>
        <position position="153"/>
    </location>
    <ligand>
        <name>N(2)-acetyl-L-ornithine</name>
        <dbReference type="ChEBI" id="CHEBI:57805"/>
    </ligand>
</feature>
<comment type="miscellaneous">
    <text evidence="5">May also have succinyldiaminopimelate aminotransferase activity, thus carrying out the corresponding step in lysine biosynthesis.</text>
</comment>
<comment type="cofactor">
    <cofactor evidence="5">
        <name>pyridoxal 5'-phosphate</name>
        <dbReference type="ChEBI" id="CHEBI:597326"/>
    </cofactor>
    <text evidence="5">Binds 1 pyridoxal phosphate per subunit.</text>
</comment>
<keyword evidence="1 5" id="KW-0032">Aminotransferase</keyword>
<evidence type="ECO:0000256" key="5">
    <source>
        <dbReference type="HAMAP-Rule" id="MF_01107"/>
    </source>
</evidence>
<dbReference type="AlphaFoldDB" id="A0AA96J6C5"/>
<evidence type="ECO:0000256" key="1">
    <source>
        <dbReference type="ARBA" id="ARBA00022576"/>
    </source>
</evidence>
<dbReference type="Proteomes" id="UP001304125">
    <property type="component" value="Chromosome"/>
</dbReference>
<sequence>MTHDGSELSAHGEAGTSAGAVGLRRYDHSLMGVFGTPQRVLTHGQGSDVWDADGKRYLDLLGGIAVNALGHADPEWAGAIATQAATLGHVSNFFATEPQIRLAERLLEISGAPTGSRVFLCNSGTEANEAAFKMSRRTGRTRILALVDSFHGRSTGALALTYKAAYREPFAPLAPGVEWIPANDVAALEAAMDDDVAALFIEPIQGEAGVIPLTHAYLEAARELTLRHGALLIADEVQTGIGRTGTWLAMQAHGIQPDVVTLAKGLGGGFPIGAVIAYGQQAATMLTKGQHGTTFGGNPLGSAAALATLDAIDARGLLAHVKALGEHLKQTIGAIPGVLEVRGEGLLLGIKLESEISASVAAAAIEDGFIINPPSPDTIRLAPALVLTQPEADTFVEWLRGHLAAAAAHTQGDQS</sequence>
<dbReference type="InterPro" id="IPR015421">
    <property type="entry name" value="PyrdxlP-dep_Trfase_major"/>
</dbReference>
<comment type="pathway">
    <text evidence="5">Amino-acid biosynthesis; L-arginine biosynthesis; N(2)-acetyl-L-ornithine from L-glutamate: step 4/4.</text>
</comment>
<keyword evidence="5" id="KW-0055">Arginine biosynthesis</keyword>
<feature type="binding site" evidence="5">
    <location>
        <begin position="235"/>
        <end position="238"/>
    </location>
    <ligand>
        <name>pyridoxal 5'-phosphate</name>
        <dbReference type="ChEBI" id="CHEBI:597326"/>
    </ligand>
</feature>
<comment type="subunit">
    <text evidence="5">Homodimer.</text>
</comment>
<dbReference type="EMBL" id="CP134879">
    <property type="protein sequence ID" value="WNM23265.1"/>
    <property type="molecule type" value="Genomic_DNA"/>
</dbReference>
<keyword evidence="5" id="KW-0963">Cytoplasm</keyword>
<feature type="binding site" evidence="5">
    <location>
        <position position="150"/>
    </location>
    <ligand>
        <name>pyridoxal 5'-phosphate</name>
        <dbReference type="ChEBI" id="CHEBI:597326"/>
    </ligand>
</feature>
<dbReference type="NCBIfam" id="TIGR00707">
    <property type="entry name" value="argD"/>
    <property type="match status" value="1"/>
</dbReference>